<comment type="subcellular location">
    <subcellularLocation>
        <location evidence="1 6">Nucleus</location>
    </subcellularLocation>
</comment>
<dbReference type="InterPro" id="IPR036388">
    <property type="entry name" value="WH-like_DNA-bd_sf"/>
</dbReference>
<dbReference type="SUPFAM" id="SSF46785">
    <property type="entry name" value="Winged helix' DNA-binding domain"/>
    <property type="match status" value="1"/>
</dbReference>
<keyword evidence="5 6" id="KW-0539">Nucleus</keyword>
<evidence type="ECO:0000256" key="4">
    <source>
        <dbReference type="ARBA" id="ARBA00023125"/>
    </source>
</evidence>
<keyword evidence="2 7" id="KW-0597">Phosphoprotein</keyword>
<evidence type="ECO:0000256" key="2">
    <source>
        <dbReference type="ARBA" id="ARBA00022553"/>
    </source>
</evidence>
<dbReference type="PROSITE" id="PS00434">
    <property type="entry name" value="HSF_DOMAIN"/>
    <property type="match status" value="1"/>
</dbReference>
<feature type="modified residue" description="4-aspartylphosphate" evidence="7">
    <location>
        <position position="384"/>
    </location>
</feature>
<feature type="coiled-coil region" evidence="8">
    <location>
        <begin position="133"/>
        <end position="167"/>
    </location>
</feature>
<dbReference type="PIRSF" id="PIRSF002595">
    <property type="entry name" value="RR_SKN7"/>
    <property type="match status" value="1"/>
</dbReference>
<feature type="domain" description="Response regulatory" evidence="10">
    <location>
        <begin position="335"/>
        <end position="449"/>
    </location>
</feature>
<dbReference type="Gene3D" id="3.40.50.2300">
    <property type="match status" value="1"/>
</dbReference>
<evidence type="ECO:0000256" key="1">
    <source>
        <dbReference type="ARBA" id="ARBA00004123"/>
    </source>
</evidence>
<dbReference type="CDD" id="cd17546">
    <property type="entry name" value="REC_hyHK_CKI1_RcsC-like"/>
    <property type="match status" value="1"/>
</dbReference>
<evidence type="ECO:0000256" key="9">
    <source>
        <dbReference type="SAM" id="MobiDB-lite"/>
    </source>
</evidence>
<dbReference type="PRINTS" id="PR00056">
    <property type="entry name" value="HSFDOMAIN"/>
</dbReference>
<dbReference type="Proteomes" id="UP001476247">
    <property type="component" value="Unassembled WGS sequence"/>
</dbReference>
<keyword evidence="8" id="KW-0175">Coiled coil</keyword>
<evidence type="ECO:0000256" key="6">
    <source>
        <dbReference type="PIRNR" id="PIRNR002595"/>
    </source>
</evidence>
<evidence type="ECO:0000313" key="11">
    <source>
        <dbReference type="EMBL" id="GAA5795634.1"/>
    </source>
</evidence>
<dbReference type="InterPro" id="IPR001789">
    <property type="entry name" value="Sig_transdc_resp-reg_receiver"/>
</dbReference>
<dbReference type="SUPFAM" id="SSF52172">
    <property type="entry name" value="CheY-like"/>
    <property type="match status" value="1"/>
</dbReference>
<feature type="region of interest" description="Disordered" evidence="9">
    <location>
        <begin position="467"/>
        <end position="500"/>
    </location>
</feature>
<dbReference type="SMART" id="SM00415">
    <property type="entry name" value="HSF"/>
    <property type="match status" value="1"/>
</dbReference>
<dbReference type="PANTHER" id="PTHR45339:SF1">
    <property type="entry name" value="HYBRID SIGNAL TRANSDUCTION HISTIDINE KINASE J"/>
    <property type="match status" value="1"/>
</dbReference>
<evidence type="ECO:0000256" key="5">
    <source>
        <dbReference type="ARBA" id="ARBA00023242"/>
    </source>
</evidence>
<gene>
    <name evidence="11" type="ORF">HPULCUR_000996</name>
</gene>
<dbReference type="InterPro" id="IPR011006">
    <property type="entry name" value="CheY-like_superfamily"/>
</dbReference>
<keyword evidence="6" id="KW-0805">Transcription regulation</keyword>
<dbReference type="PROSITE" id="PS50110">
    <property type="entry name" value="RESPONSE_REGULATORY"/>
    <property type="match status" value="1"/>
</dbReference>
<feature type="compositionally biased region" description="Polar residues" evidence="9">
    <location>
        <begin position="489"/>
        <end position="500"/>
    </location>
</feature>
<name>A0ABP9XLJ7_9FUNG</name>
<evidence type="ECO:0000256" key="3">
    <source>
        <dbReference type="ARBA" id="ARBA00023012"/>
    </source>
</evidence>
<sequence>MKQQKLNESSGSVPEFIQKLFRLETFKDTFCWNTDGTSFIVKDTNEFSKSILPKHFKHCNFASFVRQLNKYDFHKVRNGEDGQKTYGEQAWEFIHPMFIKDRKDLLEEIKRKAPGTKPKKEVKTKQSDTSLIIEEIKATSLDLQAQIDQLQKSKSTLQDSISKLNQTDNQIMTELAEFNKNMTAKDNLLKDFLNIMTEKDKQIHVPANQAQKLFDSYNRISQATTDRINNLNKHLNIECKTKQTASAAAAAAASMNAGSLIGSPLKTADGLTFVTLGRLSSNMSVRDNKPAIEIMAADQKSNLATTLQNITTSSSSTTTSTTSSSSQVSWTVPPRILLVDDDSVYRDLSGKLLQVIGCTIDLAKDGVEALKKMGMEKYDLILMDIVMPKMDGISATRSIRQYDALTPIISMTSNFTDNDIMQYIGSGMTDILPKPFSKRTLYQMLEKYCAHLKTIQRVTGLEPSTALLNPSPGLLTKRASSSSSSSNSEPAYSNHSTPVSTPTAFPLAPYPYPVTMNSVTADEFNNSNHGEIPNVTFWPQQQPQQQDPLPAIIPNEGKFTWAVPDGSQHQHTHQVFDPVAGALNEANKRRRMNQNE</sequence>
<evidence type="ECO:0000256" key="8">
    <source>
        <dbReference type="SAM" id="Coils"/>
    </source>
</evidence>
<comment type="caution">
    <text evidence="11">The sequence shown here is derived from an EMBL/GenBank/DDBJ whole genome shotgun (WGS) entry which is preliminary data.</text>
</comment>
<dbReference type="InterPro" id="IPR014402">
    <property type="entry name" value="Sig_transdc_resp-reg_Skn7"/>
</dbReference>
<evidence type="ECO:0000256" key="7">
    <source>
        <dbReference type="PROSITE-ProRule" id="PRU00169"/>
    </source>
</evidence>
<proteinExistence type="predicted"/>
<keyword evidence="3" id="KW-0902">Two-component regulatory system</keyword>
<keyword evidence="6" id="KW-0804">Transcription</keyword>
<dbReference type="InterPro" id="IPR000232">
    <property type="entry name" value="HSF_DNA-bd"/>
</dbReference>
<dbReference type="InterPro" id="IPR036390">
    <property type="entry name" value="WH_DNA-bd_sf"/>
</dbReference>
<dbReference type="PANTHER" id="PTHR45339">
    <property type="entry name" value="HYBRID SIGNAL TRANSDUCTION HISTIDINE KINASE J"/>
    <property type="match status" value="1"/>
</dbReference>
<evidence type="ECO:0000313" key="12">
    <source>
        <dbReference type="Proteomes" id="UP001476247"/>
    </source>
</evidence>
<keyword evidence="4 6" id="KW-0238">DNA-binding</keyword>
<protein>
    <recommendedName>
        <fullName evidence="6">Transcription factor</fullName>
    </recommendedName>
</protein>
<dbReference type="EMBL" id="BAABUJ010000005">
    <property type="protein sequence ID" value="GAA5795634.1"/>
    <property type="molecule type" value="Genomic_DNA"/>
</dbReference>
<dbReference type="SMART" id="SM00448">
    <property type="entry name" value="REC"/>
    <property type="match status" value="1"/>
</dbReference>
<keyword evidence="12" id="KW-1185">Reference proteome</keyword>
<organism evidence="11 12">
    <name type="scientific">Helicostylum pulchrum</name>
    <dbReference type="NCBI Taxonomy" id="562976"/>
    <lineage>
        <taxon>Eukaryota</taxon>
        <taxon>Fungi</taxon>
        <taxon>Fungi incertae sedis</taxon>
        <taxon>Mucoromycota</taxon>
        <taxon>Mucoromycotina</taxon>
        <taxon>Mucoromycetes</taxon>
        <taxon>Mucorales</taxon>
        <taxon>Mucorineae</taxon>
        <taxon>Mucoraceae</taxon>
        <taxon>Helicostylum</taxon>
    </lineage>
</organism>
<dbReference type="Pfam" id="PF00447">
    <property type="entry name" value="HSF_DNA-bind"/>
    <property type="match status" value="1"/>
</dbReference>
<evidence type="ECO:0000259" key="10">
    <source>
        <dbReference type="PROSITE" id="PS50110"/>
    </source>
</evidence>
<dbReference type="Gene3D" id="1.10.10.10">
    <property type="entry name" value="Winged helix-like DNA-binding domain superfamily/Winged helix DNA-binding domain"/>
    <property type="match status" value="1"/>
</dbReference>
<accession>A0ABP9XLJ7</accession>
<dbReference type="Pfam" id="PF00072">
    <property type="entry name" value="Response_reg"/>
    <property type="match status" value="1"/>
</dbReference>
<reference evidence="11 12" key="1">
    <citation type="submission" date="2024-04" db="EMBL/GenBank/DDBJ databases">
        <title>genome sequences of Mucor flavus KT1a and Helicostylum pulchrum KT1b strains isolation_sourced from the surface of a dry-aged beef.</title>
        <authorList>
            <person name="Toyotome T."/>
            <person name="Hosono M."/>
            <person name="Torimaru M."/>
            <person name="Fukuda K."/>
            <person name="Mikami N."/>
        </authorList>
    </citation>
    <scope>NUCLEOTIDE SEQUENCE [LARGE SCALE GENOMIC DNA]</scope>
    <source>
        <strain evidence="11 12">KT1b</strain>
    </source>
</reference>